<dbReference type="AlphaFoldDB" id="C1GIA1"/>
<feature type="region of interest" description="Disordered" evidence="1">
    <location>
        <begin position="36"/>
        <end position="60"/>
    </location>
</feature>
<gene>
    <name evidence="2" type="ORF">PADG_06987</name>
</gene>
<dbReference type="Proteomes" id="UP000001628">
    <property type="component" value="Unassembled WGS sequence"/>
</dbReference>
<reference evidence="2 3" key="1">
    <citation type="journal article" date="2011" name="PLoS Genet.">
        <title>Comparative genomic analysis of human fungal pathogens causing paracoccidioidomycosis.</title>
        <authorList>
            <person name="Desjardins C.A."/>
            <person name="Champion M.D."/>
            <person name="Holder J.W."/>
            <person name="Muszewska A."/>
            <person name="Goldberg J."/>
            <person name="Bailao A.M."/>
            <person name="Brigido M.M."/>
            <person name="Ferreira M.E."/>
            <person name="Garcia A.M."/>
            <person name="Grynberg M."/>
            <person name="Gujja S."/>
            <person name="Heiman D.I."/>
            <person name="Henn M.R."/>
            <person name="Kodira C.D."/>
            <person name="Leon-Narvaez H."/>
            <person name="Longo L.V."/>
            <person name="Ma L.J."/>
            <person name="Malavazi I."/>
            <person name="Matsuo A.L."/>
            <person name="Morais F.V."/>
            <person name="Pereira M."/>
            <person name="Rodriguez-Brito S."/>
            <person name="Sakthikumar S."/>
            <person name="Salem-Izacc S.M."/>
            <person name="Sykes S.M."/>
            <person name="Teixeira M.M."/>
            <person name="Vallejo M.C."/>
            <person name="Walter M.E."/>
            <person name="Yandava C."/>
            <person name="Young S."/>
            <person name="Zeng Q."/>
            <person name="Zucker J."/>
            <person name="Felipe M.S."/>
            <person name="Goldman G.H."/>
            <person name="Haas B.J."/>
            <person name="McEwen J.G."/>
            <person name="Nino-Vega G."/>
            <person name="Puccia R."/>
            <person name="San-Blas G."/>
            <person name="Soares C.M."/>
            <person name="Birren B.W."/>
            <person name="Cuomo C.A."/>
        </authorList>
    </citation>
    <scope>NUCLEOTIDE SEQUENCE [LARGE SCALE GENOMIC DNA]</scope>
    <source>
        <strain evidence="2 3">Pb18</strain>
    </source>
</reference>
<keyword evidence="3" id="KW-1185">Reference proteome</keyword>
<dbReference type="eggNOG" id="ENOG502T4DK">
    <property type="taxonomic scope" value="Eukaryota"/>
</dbReference>
<evidence type="ECO:0000256" key="1">
    <source>
        <dbReference type="SAM" id="MobiDB-lite"/>
    </source>
</evidence>
<dbReference type="RefSeq" id="XP_010762360.1">
    <property type="nucleotide sequence ID" value="XM_010764058.1"/>
</dbReference>
<dbReference type="OrthoDB" id="10650973at2759"/>
<dbReference type="KEGG" id="pbn:PADG_06987"/>
<name>C1GIA1_PARBD</name>
<dbReference type="InParanoid" id="C1GIA1"/>
<feature type="compositionally biased region" description="Low complexity" evidence="1">
    <location>
        <begin position="47"/>
        <end position="60"/>
    </location>
</feature>
<evidence type="ECO:0000313" key="3">
    <source>
        <dbReference type="Proteomes" id="UP000001628"/>
    </source>
</evidence>
<dbReference type="HOGENOM" id="CLU_1960253_0_0_1"/>
<organism evidence="2 3">
    <name type="scientific">Paracoccidioides brasiliensis (strain Pb18)</name>
    <dbReference type="NCBI Taxonomy" id="502780"/>
    <lineage>
        <taxon>Eukaryota</taxon>
        <taxon>Fungi</taxon>
        <taxon>Dikarya</taxon>
        <taxon>Ascomycota</taxon>
        <taxon>Pezizomycotina</taxon>
        <taxon>Eurotiomycetes</taxon>
        <taxon>Eurotiomycetidae</taxon>
        <taxon>Onygenales</taxon>
        <taxon>Ajellomycetaceae</taxon>
        <taxon>Paracoccidioides</taxon>
    </lineage>
</organism>
<dbReference type="VEuPathDB" id="FungiDB:PADG_06987"/>
<dbReference type="GeneID" id="22585578"/>
<accession>C1GIA1</accession>
<dbReference type="EMBL" id="KN275966">
    <property type="protein sequence ID" value="EEH42167.2"/>
    <property type="molecule type" value="Genomic_DNA"/>
</dbReference>
<protein>
    <submittedName>
        <fullName evidence="2">Uncharacterized protein</fullName>
    </submittedName>
</protein>
<evidence type="ECO:0000313" key="2">
    <source>
        <dbReference type="EMBL" id="EEH42167.2"/>
    </source>
</evidence>
<proteinExistence type="predicted"/>
<sequence length="128" mass="13738">MQPLSLKLDLATQRITFLFPHKLPFRRQPPWFPIEAGGPSSAVETDTSAPLKTPSTTPLKSTTPAASVGLAAAMLRLPLLVLQHLLLRLPIRPVDAVDVEDRVVESQVAGLILDCAGEVSGKLFTGGY</sequence>